<accession>A0A8S1C868</accession>
<evidence type="ECO:0000256" key="1">
    <source>
        <dbReference type="SAM" id="MobiDB-lite"/>
    </source>
</evidence>
<evidence type="ECO:0000313" key="2">
    <source>
        <dbReference type="EMBL" id="CAB3365504.1"/>
    </source>
</evidence>
<dbReference type="Proteomes" id="UP000494165">
    <property type="component" value="Unassembled WGS sequence"/>
</dbReference>
<protein>
    <submittedName>
        <fullName evidence="2">Uncharacterized protein</fullName>
    </submittedName>
</protein>
<reference evidence="2 3" key="1">
    <citation type="submission" date="2020-04" db="EMBL/GenBank/DDBJ databases">
        <authorList>
            <person name="Alioto T."/>
            <person name="Alioto T."/>
            <person name="Gomez Garrido J."/>
        </authorList>
    </citation>
    <scope>NUCLEOTIDE SEQUENCE [LARGE SCALE GENOMIC DNA]</scope>
</reference>
<feature type="compositionally biased region" description="Polar residues" evidence="1">
    <location>
        <begin position="11"/>
        <end position="23"/>
    </location>
</feature>
<comment type="caution">
    <text evidence="2">The sequence shown here is derived from an EMBL/GenBank/DDBJ whole genome shotgun (WGS) entry which is preliminary data.</text>
</comment>
<organism evidence="2 3">
    <name type="scientific">Cloeon dipterum</name>
    <dbReference type="NCBI Taxonomy" id="197152"/>
    <lineage>
        <taxon>Eukaryota</taxon>
        <taxon>Metazoa</taxon>
        <taxon>Ecdysozoa</taxon>
        <taxon>Arthropoda</taxon>
        <taxon>Hexapoda</taxon>
        <taxon>Insecta</taxon>
        <taxon>Pterygota</taxon>
        <taxon>Palaeoptera</taxon>
        <taxon>Ephemeroptera</taxon>
        <taxon>Pisciforma</taxon>
        <taxon>Baetidae</taxon>
        <taxon>Cloeon</taxon>
    </lineage>
</organism>
<keyword evidence="3" id="KW-1185">Reference proteome</keyword>
<proteinExistence type="predicted"/>
<dbReference type="EMBL" id="CADEPI010000021">
    <property type="protein sequence ID" value="CAB3365504.1"/>
    <property type="molecule type" value="Genomic_DNA"/>
</dbReference>
<name>A0A8S1C868_9INSE</name>
<gene>
    <name evidence="2" type="ORF">CLODIP_2_CD05482</name>
</gene>
<feature type="region of interest" description="Disordered" evidence="1">
    <location>
        <begin position="1"/>
        <end position="26"/>
    </location>
</feature>
<evidence type="ECO:0000313" key="3">
    <source>
        <dbReference type="Proteomes" id="UP000494165"/>
    </source>
</evidence>
<feature type="region of interest" description="Disordered" evidence="1">
    <location>
        <begin position="74"/>
        <end position="98"/>
    </location>
</feature>
<sequence length="128" mass="14443">MSGGSIRIATVTASESELSNDRGSSLSVVSSSSQPCHLHWLSSLRLEANQRTTRFSDWSPAFFIRPTTDKVTGREDFKDLTRSQPDQSVEIRSRSSPNWVSTKKARQCDLTQARLAGEYWMKRFKASK</sequence>
<dbReference type="AlphaFoldDB" id="A0A8S1C868"/>